<dbReference type="Proteomes" id="UP000216188">
    <property type="component" value="Unassembled WGS sequence"/>
</dbReference>
<evidence type="ECO:0000313" key="3">
    <source>
        <dbReference type="EMBL" id="NNV19630.1"/>
    </source>
</evidence>
<dbReference type="EMBL" id="NNRM01000018">
    <property type="protein sequence ID" value="OYR26555.1"/>
    <property type="molecule type" value="Genomic_DNA"/>
</dbReference>
<dbReference type="OrthoDB" id="6625330at2"/>
<dbReference type="AlphaFoldDB" id="A0A1A9FSE1"/>
<protein>
    <submittedName>
        <fullName evidence="3">Cyclic nucleotide-binding protein</fullName>
    </submittedName>
    <submittedName>
        <fullName evidence="4">Putative membrane protein</fullName>
    </submittedName>
</protein>
<evidence type="ECO:0000313" key="5">
    <source>
        <dbReference type="Proteomes" id="UP000216188"/>
    </source>
</evidence>
<gene>
    <name evidence="4" type="ORF">CEV34_2355</name>
    <name evidence="3" type="ORF">EHE22_04190</name>
</gene>
<evidence type="ECO:0000256" key="1">
    <source>
        <dbReference type="SAM" id="Phobius"/>
    </source>
</evidence>
<keyword evidence="1" id="KW-0472">Membrane</keyword>
<dbReference type="Pfam" id="PF26604">
    <property type="entry name" value="CBU_0592"/>
    <property type="match status" value="1"/>
</dbReference>
<dbReference type="KEGG" id="ops:A8A54_13820"/>
<keyword evidence="1" id="KW-1133">Transmembrane helix</keyword>
<name>A0A1A9FSE1_9HYPH</name>
<proteinExistence type="predicted"/>
<comment type="caution">
    <text evidence="4">The sequence shown here is derived from an EMBL/GenBank/DDBJ whole genome shotgun (WGS) entry which is preliminary data.</text>
</comment>
<feature type="transmembrane region" description="Helical" evidence="1">
    <location>
        <begin position="6"/>
        <end position="22"/>
    </location>
</feature>
<feature type="transmembrane region" description="Helical" evidence="1">
    <location>
        <begin position="55"/>
        <end position="73"/>
    </location>
</feature>
<evidence type="ECO:0000313" key="6">
    <source>
        <dbReference type="Proteomes" id="UP000526233"/>
    </source>
</evidence>
<dbReference type="Proteomes" id="UP000526233">
    <property type="component" value="Unassembled WGS sequence"/>
</dbReference>
<evidence type="ECO:0000313" key="4">
    <source>
        <dbReference type="EMBL" id="OYR26555.1"/>
    </source>
</evidence>
<evidence type="ECO:0000259" key="2">
    <source>
        <dbReference type="Pfam" id="PF26604"/>
    </source>
</evidence>
<feature type="domain" description="CBU-0592-like" evidence="2">
    <location>
        <begin position="5"/>
        <end position="76"/>
    </location>
</feature>
<dbReference type="GeneID" id="93110866"/>
<accession>A0A1A9FSE1</accession>
<dbReference type="STRING" id="419475.A8A54_13820"/>
<dbReference type="InterPro" id="IPR058058">
    <property type="entry name" value="CBU_0592-like"/>
</dbReference>
<dbReference type="RefSeq" id="WP_039860778.1">
    <property type="nucleotide sequence ID" value="NZ_CAXURC020000002.1"/>
</dbReference>
<sequence>MSLPDIVGLLGAVFYLSAYALIQLRIYTVDDAIITVLNILGGVALIYSLSWNFNLGSIITQVAWLVFTVVGYVRFRMMARRRAAVIPAE</sequence>
<organism evidence="4 5">
    <name type="scientific">Brucella pseudogrignonensis</name>
    <dbReference type="NCBI Taxonomy" id="419475"/>
    <lineage>
        <taxon>Bacteria</taxon>
        <taxon>Pseudomonadati</taxon>
        <taxon>Pseudomonadota</taxon>
        <taxon>Alphaproteobacteria</taxon>
        <taxon>Hyphomicrobiales</taxon>
        <taxon>Brucellaceae</taxon>
        <taxon>Brucella/Ochrobactrum group</taxon>
        <taxon>Brucella</taxon>
    </lineage>
</organism>
<reference evidence="4 5" key="1">
    <citation type="submission" date="2017-07" db="EMBL/GenBank/DDBJ databases">
        <title>Phylogenetic study on the rhizospheric bacterium Ochrobactrum sp. A44.</title>
        <authorList>
            <person name="Krzyzanowska D.M."/>
            <person name="Ossowicki A."/>
            <person name="Rajewska M."/>
            <person name="Maciag T."/>
            <person name="Kaczynski Z."/>
            <person name="Czerwicka M."/>
            <person name="Jafra S."/>
        </authorList>
    </citation>
    <scope>NUCLEOTIDE SEQUENCE [LARGE SCALE GENOMIC DNA]</scope>
    <source>
        <strain evidence="4 5">CCUG 30717</strain>
    </source>
</reference>
<dbReference type="EMBL" id="PKQI01000001">
    <property type="protein sequence ID" value="NNV19630.1"/>
    <property type="molecule type" value="Genomic_DNA"/>
</dbReference>
<feature type="transmembrane region" description="Helical" evidence="1">
    <location>
        <begin position="29"/>
        <end position="49"/>
    </location>
</feature>
<dbReference type="NCBIfam" id="NF047864">
    <property type="entry name" value="CBU_0592_membra"/>
    <property type="match status" value="1"/>
</dbReference>
<reference evidence="3 6" key="2">
    <citation type="submission" date="2018-11" db="EMBL/GenBank/DDBJ databases">
        <title>Genome sequencing and analysis.</title>
        <authorList>
            <person name="Huang Y.-T."/>
        </authorList>
    </citation>
    <scope>NUCLEOTIDE SEQUENCE [LARGE SCALE GENOMIC DNA]</scope>
    <source>
        <strain evidence="3 6">SHIN</strain>
    </source>
</reference>
<keyword evidence="1" id="KW-0812">Transmembrane</keyword>
<keyword evidence="5" id="KW-1185">Reference proteome</keyword>